<dbReference type="Proteomes" id="UP000320811">
    <property type="component" value="Unassembled WGS sequence"/>
</dbReference>
<evidence type="ECO:0000313" key="5">
    <source>
        <dbReference type="Proteomes" id="UP000320811"/>
    </source>
</evidence>
<sequence length="125" mass="14547">MKIKVLHAEDDLVFSRIVRRILPPSDFEVYHACDGEQAWELFTKMNFHYCLLDIMMPRLGGIDLGERIRNTDKEVPICYLSAEELVLVEQEVFGRGGGTAFFNKTFNINKLSLFLKQYFITNPIR</sequence>
<comment type="caution">
    <text evidence="4">The sequence shown here is derived from an EMBL/GenBank/DDBJ whole genome shotgun (WGS) entry which is preliminary data.</text>
</comment>
<dbReference type="OrthoDB" id="9789181at2"/>
<proteinExistence type="predicted"/>
<evidence type="ECO:0000313" key="4">
    <source>
        <dbReference type="EMBL" id="TWF44880.1"/>
    </source>
</evidence>
<feature type="domain" description="Response regulatory" evidence="3">
    <location>
        <begin position="4"/>
        <end position="119"/>
    </location>
</feature>
<dbReference type="InterPro" id="IPR011006">
    <property type="entry name" value="CheY-like_superfamily"/>
</dbReference>
<name>A0A561Q3E9_9BACT</name>
<protein>
    <submittedName>
        <fullName evidence="4">CheY-like chemotaxis protein</fullName>
    </submittedName>
</protein>
<dbReference type="EMBL" id="VIWO01000001">
    <property type="protein sequence ID" value="TWF44880.1"/>
    <property type="molecule type" value="Genomic_DNA"/>
</dbReference>
<dbReference type="Pfam" id="PF00072">
    <property type="entry name" value="Response_reg"/>
    <property type="match status" value="1"/>
</dbReference>
<dbReference type="SMART" id="SM00448">
    <property type="entry name" value="REC"/>
    <property type="match status" value="1"/>
</dbReference>
<dbReference type="PANTHER" id="PTHR44591:SF3">
    <property type="entry name" value="RESPONSE REGULATORY DOMAIN-CONTAINING PROTEIN"/>
    <property type="match status" value="1"/>
</dbReference>
<dbReference type="AlphaFoldDB" id="A0A561Q3E9"/>
<organism evidence="4 5">
    <name type="scientific">Chitinophaga polysaccharea</name>
    <dbReference type="NCBI Taxonomy" id="1293035"/>
    <lineage>
        <taxon>Bacteria</taxon>
        <taxon>Pseudomonadati</taxon>
        <taxon>Bacteroidota</taxon>
        <taxon>Chitinophagia</taxon>
        <taxon>Chitinophagales</taxon>
        <taxon>Chitinophagaceae</taxon>
        <taxon>Chitinophaga</taxon>
    </lineage>
</organism>
<keyword evidence="1 2" id="KW-0597">Phosphoprotein</keyword>
<feature type="modified residue" description="4-aspartylphosphate" evidence="2">
    <location>
        <position position="53"/>
    </location>
</feature>
<accession>A0A561Q3E9</accession>
<dbReference type="RefSeq" id="WP_145662526.1">
    <property type="nucleotide sequence ID" value="NZ_VIWO01000001.1"/>
</dbReference>
<dbReference type="PROSITE" id="PS50110">
    <property type="entry name" value="RESPONSE_REGULATORY"/>
    <property type="match status" value="1"/>
</dbReference>
<evidence type="ECO:0000259" key="3">
    <source>
        <dbReference type="PROSITE" id="PS50110"/>
    </source>
</evidence>
<gene>
    <name evidence="4" type="ORF">FHW36_101806</name>
</gene>
<dbReference type="InterPro" id="IPR050595">
    <property type="entry name" value="Bact_response_regulator"/>
</dbReference>
<keyword evidence="5" id="KW-1185">Reference proteome</keyword>
<dbReference type="PANTHER" id="PTHR44591">
    <property type="entry name" value="STRESS RESPONSE REGULATOR PROTEIN 1"/>
    <property type="match status" value="1"/>
</dbReference>
<evidence type="ECO:0000256" key="2">
    <source>
        <dbReference type="PROSITE-ProRule" id="PRU00169"/>
    </source>
</evidence>
<evidence type="ECO:0000256" key="1">
    <source>
        <dbReference type="ARBA" id="ARBA00022553"/>
    </source>
</evidence>
<reference evidence="4 5" key="1">
    <citation type="submission" date="2019-06" db="EMBL/GenBank/DDBJ databases">
        <title>Sorghum-associated microbial communities from plants grown in Nebraska, USA.</title>
        <authorList>
            <person name="Schachtman D."/>
        </authorList>
    </citation>
    <scope>NUCLEOTIDE SEQUENCE [LARGE SCALE GENOMIC DNA]</scope>
    <source>
        <strain evidence="4 5">1209</strain>
    </source>
</reference>
<dbReference type="Gene3D" id="3.40.50.2300">
    <property type="match status" value="1"/>
</dbReference>
<dbReference type="InterPro" id="IPR001789">
    <property type="entry name" value="Sig_transdc_resp-reg_receiver"/>
</dbReference>
<dbReference type="GO" id="GO:0000160">
    <property type="term" value="P:phosphorelay signal transduction system"/>
    <property type="evidence" value="ECO:0007669"/>
    <property type="project" value="InterPro"/>
</dbReference>
<dbReference type="SUPFAM" id="SSF52172">
    <property type="entry name" value="CheY-like"/>
    <property type="match status" value="1"/>
</dbReference>